<dbReference type="EMBL" id="KQ257469">
    <property type="protein sequence ID" value="KNC96330.1"/>
    <property type="molecule type" value="Genomic_DNA"/>
</dbReference>
<keyword evidence="2" id="KW-0732">Signal</keyword>
<evidence type="ECO:0000256" key="2">
    <source>
        <dbReference type="SAM" id="SignalP"/>
    </source>
</evidence>
<feature type="signal peptide" evidence="2">
    <location>
        <begin position="1"/>
        <end position="20"/>
    </location>
</feature>
<organism evidence="3 4">
    <name type="scientific">Spizellomyces punctatus (strain DAOM BR117)</name>
    <dbReference type="NCBI Taxonomy" id="645134"/>
    <lineage>
        <taxon>Eukaryota</taxon>
        <taxon>Fungi</taxon>
        <taxon>Fungi incertae sedis</taxon>
        <taxon>Chytridiomycota</taxon>
        <taxon>Chytridiomycota incertae sedis</taxon>
        <taxon>Chytridiomycetes</taxon>
        <taxon>Spizellomycetales</taxon>
        <taxon>Spizellomycetaceae</taxon>
        <taxon>Spizellomyces</taxon>
    </lineage>
</organism>
<evidence type="ECO:0000313" key="4">
    <source>
        <dbReference type="Proteomes" id="UP000053201"/>
    </source>
</evidence>
<name>A0A0L0H4A8_SPIPD</name>
<dbReference type="PRINTS" id="PR01217">
    <property type="entry name" value="PRICHEXTENSN"/>
</dbReference>
<feature type="chain" id="PRO_5005539426" evidence="2">
    <location>
        <begin position="21"/>
        <end position="287"/>
    </location>
</feature>
<dbReference type="GeneID" id="27691407"/>
<dbReference type="RefSeq" id="XP_016604370.1">
    <property type="nucleotide sequence ID" value="XM_016756393.1"/>
</dbReference>
<dbReference type="Proteomes" id="UP000053201">
    <property type="component" value="Unassembled WGS sequence"/>
</dbReference>
<gene>
    <name evidence="3" type="ORF">SPPG_08233</name>
</gene>
<reference evidence="3 4" key="1">
    <citation type="submission" date="2009-08" db="EMBL/GenBank/DDBJ databases">
        <title>The Genome Sequence of Spizellomyces punctatus strain DAOM BR117.</title>
        <authorList>
            <consortium name="The Broad Institute Genome Sequencing Platform"/>
            <person name="Russ C."/>
            <person name="Cuomo C."/>
            <person name="Shea T."/>
            <person name="Young S.K."/>
            <person name="Zeng Q."/>
            <person name="Koehrsen M."/>
            <person name="Haas B."/>
            <person name="Borodovsky M."/>
            <person name="Guigo R."/>
            <person name="Alvarado L."/>
            <person name="Berlin A."/>
            <person name="Bochicchio J."/>
            <person name="Borenstein D."/>
            <person name="Chapman S."/>
            <person name="Chen Z."/>
            <person name="Engels R."/>
            <person name="Freedman E."/>
            <person name="Gellesch M."/>
            <person name="Goldberg J."/>
            <person name="Griggs A."/>
            <person name="Gujja S."/>
            <person name="Heiman D."/>
            <person name="Hepburn T."/>
            <person name="Howarth C."/>
            <person name="Jen D."/>
            <person name="Larson L."/>
            <person name="Lewis B."/>
            <person name="Mehta T."/>
            <person name="Park D."/>
            <person name="Pearson M."/>
            <person name="Roberts A."/>
            <person name="Saif S."/>
            <person name="Shenoy N."/>
            <person name="Sisk P."/>
            <person name="Stolte C."/>
            <person name="Sykes S."/>
            <person name="Thomson T."/>
            <person name="Walk T."/>
            <person name="White J."/>
            <person name="Yandava C."/>
            <person name="Burger G."/>
            <person name="Gray M.W."/>
            <person name="Holland P.W.H."/>
            <person name="King N."/>
            <person name="Lang F.B.F."/>
            <person name="Roger A.J."/>
            <person name="Ruiz-Trillo I."/>
            <person name="Lander E."/>
            <person name="Nusbaum C."/>
        </authorList>
    </citation>
    <scope>NUCLEOTIDE SEQUENCE [LARGE SCALE GENOMIC DNA]</scope>
    <source>
        <strain evidence="3 4">DAOM BR117</strain>
    </source>
</reference>
<feature type="region of interest" description="Disordered" evidence="1">
    <location>
        <begin position="154"/>
        <end position="265"/>
    </location>
</feature>
<evidence type="ECO:0000256" key="1">
    <source>
        <dbReference type="SAM" id="MobiDB-lite"/>
    </source>
</evidence>
<dbReference type="OrthoDB" id="2342176at2759"/>
<protein>
    <submittedName>
        <fullName evidence="3">Uncharacterized protein</fullName>
    </submittedName>
</protein>
<proteinExistence type="predicted"/>
<feature type="compositionally biased region" description="Pro residues" evidence="1">
    <location>
        <begin position="177"/>
        <end position="201"/>
    </location>
</feature>
<feature type="compositionally biased region" description="Pro residues" evidence="1">
    <location>
        <begin position="159"/>
        <end position="170"/>
    </location>
</feature>
<keyword evidence="4" id="KW-1185">Reference proteome</keyword>
<dbReference type="STRING" id="645134.A0A0L0H4A8"/>
<dbReference type="VEuPathDB" id="FungiDB:SPPG_08233"/>
<sequence>MVHLGFYALVATAAACLVDGHAILVDPKPRAGQGLAPGPKFGNFPPTAEQLAGCANSTAGPISKTLTAGQNIDVKWAVTIPHVSAPGVRLAIQWAPGQAFQVLANGLDVSKNGSSVALPAGKTSNAAVLQWMWASQEDGGFYLECSDVAVKALQDGPGAPGPGAPGPGAPGPGKTAVPPPPTRAPLPPPATPGPPGPPGPLPTQGGPIPLPPPQAPKQTQAPTPGPGPKAEPPASKTTTKTKTHGANKTAAATKSPNPPVSGSDNVAPIKAATAVLAAAAAAAMALL</sequence>
<dbReference type="OMA" id="MMEPAYR"/>
<dbReference type="InParanoid" id="A0A0L0H4A8"/>
<evidence type="ECO:0000313" key="3">
    <source>
        <dbReference type="EMBL" id="KNC96330.1"/>
    </source>
</evidence>
<accession>A0A0L0H4A8</accession>
<dbReference type="AlphaFoldDB" id="A0A0L0H4A8"/>